<dbReference type="RefSeq" id="WP_096481588.1">
    <property type="nucleotide sequence ID" value="NZ_CP023466.1"/>
</dbReference>
<protein>
    <submittedName>
        <fullName evidence="1">Uncharacterized protein</fullName>
    </submittedName>
</protein>
<dbReference type="EMBL" id="CP023466">
    <property type="protein sequence ID" value="ATE80473.1"/>
    <property type="molecule type" value="Genomic_DNA"/>
</dbReference>
<organism evidence="1 2">
    <name type="scientific">Pseudomonas frederiksbergensis</name>
    <dbReference type="NCBI Taxonomy" id="104087"/>
    <lineage>
        <taxon>Bacteria</taxon>
        <taxon>Pseudomonadati</taxon>
        <taxon>Pseudomonadota</taxon>
        <taxon>Gammaproteobacteria</taxon>
        <taxon>Pseudomonadales</taxon>
        <taxon>Pseudomonadaceae</taxon>
        <taxon>Pseudomonas</taxon>
    </lineage>
</organism>
<evidence type="ECO:0000313" key="1">
    <source>
        <dbReference type="EMBL" id="ATE80473.1"/>
    </source>
</evidence>
<dbReference type="Proteomes" id="UP000218385">
    <property type="component" value="Chromosome"/>
</dbReference>
<sequence>MRVKGSALSDGTVTVKMRSDNTLESVKVESTSKGQEALASLGKADKDLADARASRDNYSEDKTKASEDEVLAREDSLLAALEAKQAADLAIVELAALPATATQVERTTNEQKVDKLKLVANQKARRAGLQVPF</sequence>
<reference evidence="1 2" key="1">
    <citation type="submission" date="2017-09" db="EMBL/GenBank/DDBJ databases">
        <title>Complete Genome sequence of Lysobacter capsici KNU-15.</title>
        <authorList>
            <person name="Kim M.-C."/>
            <person name="Yi H."/>
            <person name="Lee D.-W."/>
            <person name="Shin J.-H."/>
        </authorList>
    </citation>
    <scope>NUCLEOTIDE SEQUENCE [LARGE SCALE GENOMIC DNA]</scope>
    <source>
        <strain evidence="1 2">KNU-15</strain>
    </source>
</reference>
<accession>A0AB33ENA8</accession>
<gene>
    <name evidence="1" type="ORF">CNN82_30235</name>
</gene>
<proteinExistence type="predicted"/>
<evidence type="ECO:0000313" key="2">
    <source>
        <dbReference type="Proteomes" id="UP000218385"/>
    </source>
</evidence>
<name>A0AB33ENA8_9PSED</name>
<dbReference type="AlphaFoldDB" id="A0AB33ENA8"/>